<accession>A0AAU2V4V3</accession>
<proteinExistence type="predicted"/>
<dbReference type="Pfam" id="PF04149">
    <property type="entry name" value="DUF397"/>
    <property type="match status" value="2"/>
</dbReference>
<feature type="domain" description="DUF397" evidence="2">
    <location>
        <begin position="51"/>
        <end position="104"/>
    </location>
</feature>
<dbReference type="EMBL" id="CP108318">
    <property type="protein sequence ID" value="WTW62390.1"/>
    <property type="molecule type" value="Genomic_DNA"/>
</dbReference>
<feature type="domain" description="DUF397" evidence="2">
    <location>
        <begin position="31"/>
        <end position="49"/>
    </location>
</feature>
<sequence>MRISPEYDLSKASWHKSSYSGASGGDCLEIARWQKSTYSGGDGGNCLEVGHWRKSTYSDGSGGDCLEVADDFPHIVPVRDSKNPEGPMLVFPATAWSAFIEDIRA</sequence>
<protein>
    <submittedName>
        <fullName evidence="3">DUF397 domain-containing protein</fullName>
    </submittedName>
</protein>
<evidence type="ECO:0000259" key="2">
    <source>
        <dbReference type="Pfam" id="PF04149"/>
    </source>
</evidence>
<organism evidence="3">
    <name type="scientific">Streptomyces sp. NBC_00003</name>
    <dbReference type="NCBI Taxonomy" id="2903608"/>
    <lineage>
        <taxon>Bacteria</taxon>
        <taxon>Bacillati</taxon>
        <taxon>Actinomycetota</taxon>
        <taxon>Actinomycetes</taxon>
        <taxon>Kitasatosporales</taxon>
        <taxon>Streptomycetaceae</taxon>
        <taxon>Streptomyces</taxon>
    </lineage>
</organism>
<feature type="region of interest" description="Disordered" evidence="1">
    <location>
        <begin position="1"/>
        <end position="24"/>
    </location>
</feature>
<dbReference type="AlphaFoldDB" id="A0AAU2V4V3"/>
<reference evidence="3" key="1">
    <citation type="submission" date="2022-10" db="EMBL/GenBank/DDBJ databases">
        <title>The complete genomes of actinobacterial strains from the NBC collection.</title>
        <authorList>
            <person name="Joergensen T.S."/>
            <person name="Alvarez Arevalo M."/>
            <person name="Sterndorff E.B."/>
            <person name="Faurdal D."/>
            <person name="Vuksanovic O."/>
            <person name="Mourched A.-S."/>
            <person name="Charusanti P."/>
            <person name="Shaw S."/>
            <person name="Blin K."/>
            <person name="Weber T."/>
        </authorList>
    </citation>
    <scope>NUCLEOTIDE SEQUENCE</scope>
    <source>
        <strain evidence="3">NBC_00003</strain>
    </source>
</reference>
<evidence type="ECO:0000313" key="3">
    <source>
        <dbReference type="EMBL" id="WTW62390.1"/>
    </source>
</evidence>
<gene>
    <name evidence="3" type="ORF">OG549_17990</name>
</gene>
<evidence type="ECO:0000256" key="1">
    <source>
        <dbReference type="SAM" id="MobiDB-lite"/>
    </source>
</evidence>
<dbReference type="InterPro" id="IPR007278">
    <property type="entry name" value="DUF397"/>
</dbReference>
<name>A0AAU2V4V3_9ACTN</name>